<feature type="domain" description="O-antigen ligase-related" evidence="6">
    <location>
        <begin position="229"/>
        <end position="367"/>
    </location>
</feature>
<feature type="transmembrane region" description="Helical" evidence="5">
    <location>
        <begin position="38"/>
        <end position="59"/>
    </location>
</feature>
<proteinExistence type="predicted"/>
<evidence type="ECO:0000313" key="8">
    <source>
        <dbReference type="Proteomes" id="UP000194286"/>
    </source>
</evidence>
<evidence type="ECO:0000256" key="5">
    <source>
        <dbReference type="SAM" id="Phobius"/>
    </source>
</evidence>
<dbReference type="RefSeq" id="WP_086135957.1">
    <property type="nucleotide sequence ID" value="NZ_MIMU01000091.1"/>
</dbReference>
<dbReference type="AlphaFoldDB" id="A0A1Y2UM21"/>
<reference evidence="7 8" key="1">
    <citation type="submission" date="2016-09" db="EMBL/GenBank/DDBJ databases">
        <title>Lactobacillus reuteri KLR3005, genome sequencing and assembly.</title>
        <authorList>
            <person name="Lee J.-Y."/>
            <person name="Kim E.B."/>
            <person name="Choi Y.-J."/>
        </authorList>
    </citation>
    <scope>NUCLEOTIDE SEQUENCE [LARGE SCALE GENOMIC DNA]</scope>
    <source>
        <strain evidence="7 8">KLR3005</strain>
    </source>
</reference>
<comment type="subcellular location">
    <subcellularLocation>
        <location evidence="1">Membrane</location>
        <topology evidence="1">Multi-pass membrane protein</topology>
    </subcellularLocation>
</comment>
<evidence type="ECO:0000259" key="6">
    <source>
        <dbReference type="Pfam" id="PF04932"/>
    </source>
</evidence>
<feature type="transmembrane region" description="Helical" evidence="5">
    <location>
        <begin position="190"/>
        <end position="210"/>
    </location>
</feature>
<dbReference type="GO" id="GO:0016020">
    <property type="term" value="C:membrane"/>
    <property type="evidence" value="ECO:0007669"/>
    <property type="project" value="UniProtKB-SubCell"/>
</dbReference>
<gene>
    <name evidence="7" type="ORF">BHL82_06455</name>
</gene>
<dbReference type="Pfam" id="PF04932">
    <property type="entry name" value="Wzy_C"/>
    <property type="match status" value="1"/>
</dbReference>
<feature type="transmembrane region" description="Helical" evidence="5">
    <location>
        <begin position="389"/>
        <end position="417"/>
    </location>
</feature>
<name>A0A1Y2UM21_LIMRT</name>
<feature type="transmembrane region" description="Helical" evidence="5">
    <location>
        <begin position="136"/>
        <end position="154"/>
    </location>
</feature>
<evidence type="ECO:0000313" key="7">
    <source>
        <dbReference type="EMBL" id="OTA84674.1"/>
    </source>
</evidence>
<evidence type="ECO:0000256" key="3">
    <source>
        <dbReference type="ARBA" id="ARBA00022989"/>
    </source>
</evidence>
<accession>A0A1Y2UM21</accession>
<protein>
    <recommendedName>
        <fullName evidence="6">O-antigen ligase-related domain-containing protein</fullName>
    </recommendedName>
</protein>
<feature type="transmembrane region" description="Helical" evidence="5">
    <location>
        <begin position="358"/>
        <end position="377"/>
    </location>
</feature>
<evidence type="ECO:0000256" key="4">
    <source>
        <dbReference type="ARBA" id="ARBA00023136"/>
    </source>
</evidence>
<dbReference type="PANTHER" id="PTHR37422:SF13">
    <property type="entry name" value="LIPOPOLYSACCHARIDE BIOSYNTHESIS PROTEIN PA4999-RELATED"/>
    <property type="match status" value="1"/>
</dbReference>
<dbReference type="InterPro" id="IPR051533">
    <property type="entry name" value="WaaL-like"/>
</dbReference>
<dbReference type="EMBL" id="MIMU01000091">
    <property type="protein sequence ID" value="OTA84674.1"/>
    <property type="molecule type" value="Genomic_DNA"/>
</dbReference>
<evidence type="ECO:0000256" key="1">
    <source>
        <dbReference type="ARBA" id="ARBA00004141"/>
    </source>
</evidence>
<keyword evidence="3 5" id="KW-1133">Transmembrane helix</keyword>
<organism evidence="7 8">
    <name type="scientific">Limosilactobacillus reuteri</name>
    <name type="common">Lactobacillus reuteri</name>
    <dbReference type="NCBI Taxonomy" id="1598"/>
    <lineage>
        <taxon>Bacteria</taxon>
        <taxon>Bacillati</taxon>
        <taxon>Bacillota</taxon>
        <taxon>Bacilli</taxon>
        <taxon>Lactobacillales</taxon>
        <taxon>Lactobacillaceae</taxon>
        <taxon>Limosilactobacillus</taxon>
    </lineage>
</organism>
<keyword evidence="4 5" id="KW-0472">Membrane</keyword>
<dbReference type="Proteomes" id="UP000194286">
    <property type="component" value="Unassembled WGS sequence"/>
</dbReference>
<sequence length="432" mass="49262">MIFTVIAFLIIICSFFNYKESFFIFLTYKLILVQNITIIAIPGVPLLTVDTMLTLWFALLYLVEGKKNSFTNVSMPYRVPLIIFCIVWLLSSIFSVAGFGAEFTRYIQDILNNVIIVFLIWKLVETKEDFIKLFKWITLLIFITTIYGFAEFLIKSNPLQQYELTIIGNTERSINNMYDTEYRGYRVSSVFSHSIGAGVTWALYVLTIISLKVKHNVKKIPWQNFSILTAVLCIICIFLTKMRSPLLFLGIGLLGIIDLRKKSFYKFLGILVIVLVIISPWISKLNLTVLYSLFNSSAAAQVSGSSMQQRSGQFQSAFTLLFQYSPIFGLGSKFQDAMANSSLIQSLLGLESIWLNDIVKYGILGVLADVIWLYYLIIKIPKYYQSSDAFWLSIAYAITITATSVPGFQIYLLYLVLFTCLKSTSKYNAFNE</sequence>
<feature type="transmembrane region" description="Helical" evidence="5">
    <location>
        <begin position="79"/>
        <end position="99"/>
    </location>
</feature>
<keyword evidence="2 5" id="KW-0812">Transmembrane</keyword>
<feature type="transmembrane region" description="Helical" evidence="5">
    <location>
        <begin position="263"/>
        <end position="282"/>
    </location>
</feature>
<feature type="transmembrane region" description="Helical" evidence="5">
    <location>
        <begin position="6"/>
        <end position="26"/>
    </location>
</feature>
<feature type="transmembrane region" description="Helical" evidence="5">
    <location>
        <begin position="222"/>
        <end position="242"/>
    </location>
</feature>
<dbReference type="PANTHER" id="PTHR37422">
    <property type="entry name" value="TEICHURONIC ACID BIOSYNTHESIS PROTEIN TUAE"/>
    <property type="match status" value="1"/>
</dbReference>
<comment type="caution">
    <text evidence="7">The sequence shown here is derived from an EMBL/GenBank/DDBJ whole genome shotgun (WGS) entry which is preliminary data.</text>
</comment>
<dbReference type="InterPro" id="IPR007016">
    <property type="entry name" value="O-antigen_ligase-rel_domated"/>
</dbReference>
<evidence type="ECO:0000256" key="2">
    <source>
        <dbReference type="ARBA" id="ARBA00022692"/>
    </source>
</evidence>